<comment type="caution">
    <text evidence="3">The sequence shown here is derived from an EMBL/GenBank/DDBJ whole genome shotgun (WGS) entry which is preliminary data.</text>
</comment>
<dbReference type="Gene3D" id="3.40.50.620">
    <property type="entry name" value="HUPs"/>
    <property type="match status" value="2"/>
</dbReference>
<dbReference type="PRINTS" id="PR01438">
    <property type="entry name" value="UNVRSLSTRESS"/>
</dbReference>
<dbReference type="Pfam" id="PF00582">
    <property type="entry name" value="Usp"/>
    <property type="match status" value="2"/>
</dbReference>
<dbReference type="InterPro" id="IPR006016">
    <property type="entry name" value="UspA"/>
</dbReference>
<evidence type="ECO:0000313" key="3">
    <source>
        <dbReference type="EMBL" id="MDP9869686.1"/>
    </source>
</evidence>
<gene>
    <name evidence="3" type="ORF">J2S55_008952</name>
</gene>
<organism evidence="3 4">
    <name type="scientific">Streptosporangium brasiliense</name>
    <dbReference type="NCBI Taxonomy" id="47480"/>
    <lineage>
        <taxon>Bacteria</taxon>
        <taxon>Bacillati</taxon>
        <taxon>Actinomycetota</taxon>
        <taxon>Actinomycetes</taxon>
        <taxon>Streptosporangiales</taxon>
        <taxon>Streptosporangiaceae</taxon>
        <taxon>Streptosporangium</taxon>
    </lineage>
</organism>
<name>A0ABT9RK61_9ACTN</name>
<dbReference type="SUPFAM" id="SSF52402">
    <property type="entry name" value="Adenine nucleotide alpha hydrolases-like"/>
    <property type="match status" value="2"/>
</dbReference>
<keyword evidence="4" id="KW-1185">Reference proteome</keyword>
<reference evidence="3 4" key="1">
    <citation type="submission" date="2023-07" db="EMBL/GenBank/DDBJ databases">
        <title>Sequencing the genomes of 1000 actinobacteria strains.</title>
        <authorList>
            <person name="Klenk H.-P."/>
        </authorList>
    </citation>
    <scope>NUCLEOTIDE SEQUENCE [LARGE SCALE GENOMIC DNA]</scope>
    <source>
        <strain evidence="3 4">DSM 44109</strain>
    </source>
</reference>
<comment type="similarity">
    <text evidence="1">Belongs to the universal stress protein A family.</text>
</comment>
<evidence type="ECO:0000313" key="4">
    <source>
        <dbReference type="Proteomes" id="UP001230426"/>
    </source>
</evidence>
<feature type="domain" description="UspA" evidence="2">
    <location>
        <begin position="146"/>
        <end position="280"/>
    </location>
</feature>
<proteinExistence type="inferred from homology"/>
<dbReference type="Proteomes" id="UP001230426">
    <property type="component" value="Unassembled WGS sequence"/>
</dbReference>
<dbReference type="PANTHER" id="PTHR46268">
    <property type="entry name" value="STRESS RESPONSE PROTEIN NHAX"/>
    <property type="match status" value="1"/>
</dbReference>
<evidence type="ECO:0000259" key="2">
    <source>
        <dbReference type="Pfam" id="PF00582"/>
    </source>
</evidence>
<protein>
    <submittedName>
        <fullName evidence="3">Nucleotide-binding universal stress UspA family protein</fullName>
    </submittedName>
</protein>
<dbReference type="EMBL" id="JAUSRB010000002">
    <property type="protein sequence ID" value="MDP9869686.1"/>
    <property type="molecule type" value="Genomic_DNA"/>
</dbReference>
<sequence>MILVGVDGSQAALEAVSWAVQEARLRDAGMRIVHVMPAWPLEMAEDAPYADVGRWMRDGAASMLTDAVERAREQDDRVEVESLLLPGDPRLALTEAAEDADLLVVGSHGLGGFSGMLLGSVALDVAGHTSCPVAVIRNLPTQERNEVVVGVDGSPAGAAAIELAFAEASLRGAGLRAVHAWSRPIAGCGPFALESAQETAEGERRLLAEALAGWSERYPDVKVTEQVEHMHPVEALRNASAHADLLVVGSRGRGSLAGLLLGSVSHALLHHAACPLIVTPAPATPRHT</sequence>
<feature type="domain" description="UspA" evidence="2">
    <location>
        <begin position="2"/>
        <end position="137"/>
    </location>
</feature>
<dbReference type="InterPro" id="IPR006015">
    <property type="entry name" value="Universal_stress_UspA"/>
</dbReference>
<dbReference type="PANTHER" id="PTHR46268:SF6">
    <property type="entry name" value="UNIVERSAL STRESS PROTEIN UP12"/>
    <property type="match status" value="1"/>
</dbReference>
<accession>A0ABT9RK61</accession>
<dbReference type="InterPro" id="IPR014729">
    <property type="entry name" value="Rossmann-like_a/b/a_fold"/>
</dbReference>
<evidence type="ECO:0000256" key="1">
    <source>
        <dbReference type="ARBA" id="ARBA00008791"/>
    </source>
</evidence>
<dbReference type="RefSeq" id="WP_306873897.1">
    <property type="nucleotide sequence ID" value="NZ_JAUSRB010000002.1"/>
</dbReference>